<feature type="transmembrane region" description="Helical" evidence="2">
    <location>
        <begin position="224"/>
        <end position="246"/>
    </location>
</feature>
<comment type="caution">
    <text evidence="3">The sequence shown here is derived from an EMBL/GenBank/DDBJ whole genome shotgun (WGS) entry which is preliminary data.</text>
</comment>
<dbReference type="AlphaFoldDB" id="A0A2B7YGJ0"/>
<sequence>MITKKIISKGNLIKEDKLASLTKSSETINKLKKIKMKFEEIREKIKGANLSKLVDLEYAKIKEDFKKAYKEFDIAKNREELDDIDPKIKKDTISLIFTYLLNTNEIQILISRIDSKLLSFEFKKKQEEVSKSITKKYSLLGKEASNIKKETSNLRDHVLTVSSIIFTAFTLIQLNFVAFQNSNDYNVVDRLILFSGINLFLIISITAIMSIIKNLLSLKKKETLLIFELKLAFGFLIFLFLGSLIFKSCTKNILVDEEKILNMESKIKKLEEKIDSTLNKNNIILEENKDLKNEINNLKDKTFDLKEKISNLKNKDNQSKI</sequence>
<name>A0A2B7YGJ0_FUSNP</name>
<evidence type="ECO:0000256" key="1">
    <source>
        <dbReference type="SAM" id="Coils"/>
    </source>
</evidence>
<keyword evidence="2" id="KW-1133">Transmembrane helix</keyword>
<dbReference type="RefSeq" id="WP_098703417.1">
    <property type="nucleotide sequence ID" value="NZ_NJGI01000005.1"/>
</dbReference>
<feature type="transmembrane region" description="Helical" evidence="2">
    <location>
        <begin position="158"/>
        <end position="179"/>
    </location>
</feature>
<evidence type="ECO:0000313" key="3">
    <source>
        <dbReference type="EMBL" id="PGH20646.1"/>
    </source>
</evidence>
<gene>
    <name evidence="3" type="ORF">RN96_10835</name>
</gene>
<accession>A0A2B7YGJ0</accession>
<proteinExistence type="predicted"/>
<protein>
    <submittedName>
        <fullName evidence="3">Uncharacterized protein</fullName>
    </submittedName>
</protein>
<keyword evidence="2" id="KW-0812">Transmembrane</keyword>
<feature type="transmembrane region" description="Helical" evidence="2">
    <location>
        <begin position="191"/>
        <end position="212"/>
    </location>
</feature>
<dbReference type="EMBL" id="NJGI01000005">
    <property type="protein sequence ID" value="PGH20646.1"/>
    <property type="molecule type" value="Genomic_DNA"/>
</dbReference>
<organism evidence="3 4">
    <name type="scientific">Fusobacterium nucleatum subsp. polymorphum</name>
    <name type="common">Fusobacterium polymorphum</name>
    <dbReference type="NCBI Taxonomy" id="76857"/>
    <lineage>
        <taxon>Bacteria</taxon>
        <taxon>Fusobacteriati</taxon>
        <taxon>Fusobacteriota</taxon>
        <taxon>Fusobacteriia</taxon>
        <taxon>Fusobacteriales</taxon>
        <taxon>Fusobacteriaceae</taxon>
        <taxon>Fusobacterium</taxon>
    </lineage>
</organism>
<keyword evidence="1" id="KW-0175">Coiled coil</keyword>
<dbReference type="Proteomes" id="UP000222862">
    <property type="component" value="Unassembled WGS sequence"/>
</dbReference>
<keyword evidence="2" id="KW-0472">Membrane</keyword>
<feature type="coiled-coil region" evidence="1">
    <location>
        <begin position="253"/>
        <end position="315"/>
    </location>
</feature>
<reference evidence="3 4" key="1">
    <citation type="submission" date="2017-06" db="EMBL/GenBank/DDBJ databases">
        <title>Genome sequencing of Fusobacterium nucleatum subsp. polymorphum KCOM 1232 (=ChDC F37).</title>
        <authorList>
            <person name="Kook J.-K."/>
            <person name="Park S.-N."/>
            <person name="Lim Y.K."/>
            <person name="Roh H."/>
        </authorList>
    </citation>
    <scope>NUCLEOTIDE SEQUENCE [LARGE SCALE GENOMIC DNA]</scope>
    <source>
        <strain evidence="4">KCOM 1232 ( ChDC F37)</strain>
    </source>
</reference>
<evidence type="ECO:0000313" key="4">
    <source>
        <dbReference type="Proteomes" id="UP000222862"/>
    </source>
</evidence>
<evidence type="ECO:0000256" key="2">
    <source>
        <dbReference type="SAM" id="Phobius"/>
    </source>
</evidence>